<evidence type="ECO:0000313" key="1">
    <source>
        <dbReference type="EMBL" id="MFC5993417.1"/>
    </source>
</evidence>
<dbReference type="RefSeq" id="WP_379582956.1">
    <property type="nucleotide sequence ID" value="NZ_JBHSQW010000009.1"/>
</dbReference>
<sequence>MSTLSETRTFPDIAARIHRRHEIVTSGGMTGVMQVADMLHSCGLPVRDFSVEVREGVAYGSLSCTLSMTADEAQRFVARLCTLPAVISVDPA</sequence>
<dbReference type="Proteomes" id="UP001596302">
    <property type="component" value="Unassembled WGS sequence"/>
</dbReference>
<gene>
    <name evidence="1" type="ORF">ACFQE5_04210</name>
</gene>
<organism evidence="1 2">
    <name type="scientific">Pseudonocardia hispaniensis</name>
    <dbReference type="NCBI Taxonomy" id="904933"/>
    <lineage>
        <taxon>Bacteria</taxon>
        <taxon>Bacillati</taxon>
        <taxon>Actinomycetota</taxon>
        <taxon>Actinomycetes</taxon>
        <taxon>Pseudonocardiales</taxon>
        <taxon>Pseudonocardiaceae</taxon>
        <taxon>Pseudonocardia</taxon>
    </lineage>
</organism>
<accession>A0ABW1IYJ6</accession>
<dbReference type="EMBL" id="JBHSQW010000009">
    <property type="protein sequence ID" value="MFC5993417.1"/>
    <property type="molecule type" value="Genomic_DNA"/>
</dbReference>
<proteinExistence type="predicted"/>
<evidence type="ECO:0000313" key="2">
    <source>
        <dbReference type="Proteomes" id="UP001596302"/>
    </source>
</evidence>
<evidence type="ECO:0008006" key="3">
    <source>
        <dbReference type="Google" id="ProtNLM"/>
    </source>
</evidence>
<keyword evidence="2" id="KW-1185">Reference proteome</keyword>
<reference evidence="2" key="1">
    <citation type="journal article" date="2019" name="Int. J. Syst. Evol. Microbiol.">
        <title>The Global Catalogue of Microorganisms (GCM) 10K type strain sequencing project: providing services to taxonomists for standard genome sequencing and annotation.</title>
        <authorList>
            <consortium name="The Broad Institute Genomics Platform"/>
            <consortium name="The Broad Institute Genome Sequencing Center for Infectious Disease"/>
            <person name="Wu L."/>
            <person name="Ma J."/>
        </authorList>
    </citation>
    <scope>NUCLEOTIDE SEQUENCE [LARGE SCALE GENOMIC DNA]</scope>
    <source>
        <strain evidence="2">CCM 8391</strain>
    </source>
</reference>
<protein>
    <recommendedName>
        <fullName evidence="3">ACT domain-containing protein</fullName>
    </recommendedName>
</protein>
<name>A0ABW1IYJ6_9PSEU</name>
<comment type="caution">
    <text evidence="1">The sequence shown here is derived from an EMBL/GenBank/DDBJ whole genome shotgun (WGS) entry which is preliminary data.</text>
</comment>